<protein>
    <submittedName>
        <fullName evidence="2">Uncharacterized conserved protein</fullName>
    </submittedName>
</protein>
<evidence type="ECO:0000313" key="2">
    <source>
        <dbReference type="EMBL" id="SDJ96819.1"/>
    </source>
</evidence>
<keyword evidence="1" id="KW-0732">Signal</keyword>
<dbReference type="AlphaFoldDB" id="A0A1G8Y1T9"/>
<evidence type="ECO:0000313" key="3">
    <source>
        <dbReference type="Proteomes" id="UP000199305"/>
    </source>
</evidence>
<dbReference type="RefSeq" id="WP_091510404.1">
    <property type="nucleotide sequence ID" value="NZ_FNFH01000002.1"/>
</dbReference>
<feature type="chain" id="PRO_5011569257" evidence="1">
    <location>
        <begin position="23"/>
        <end position="169"/>
    </location>
</feature>
<dbReference type="PROSITE" id="PS51257">
    <property type="entry name" value="PROKAR_LIPOPROTEIN"/>
    <property type="match status" value="1"/>
</dbReference>
<dbReference type="Pfam" id="PF04214">
    <property type="entry name" value="DUF411"/>
    <property type="match status" value="1"/>
</dbReference>
<name>A0A1G8Y1T9_9GAMM</name>
<accession>A0A1G8Y1T9</accession>
<dbReference type="InterPro" id="IPR007332">
    <property type="entry name" value="DUF411"/>
</dbReference>
<reference evidence="3" key="1">
    <citation type="submission" date="2016-10" db="EMBL/GenBank/DDBJ databases">
        <authorList>
            <person name="Varghese N."/>
            <person name="Submissions S."/>
        </authorList>
    </citation>
    <scope>NUCLEOTIDE SEQUENCE [LARGE SCALE GENOMIC DNA]</scope>
    <source>
        <strain evidence="3">CGMCC 1.10658</strain>
    </source>
</reference>
<dbReference type="EMBL" id="FNFH01000002">
    <property type="protein sequence ID" value="SDJ96819.1"/>
    <property type="molecule type" value="Genomic_DNA"/>
</dbReference>
<keyword evidence="3" id="KW-1185">Reference proteome</keyword>
<dbReference type="OrthoDB" id="14727at2"/>
<dbReference type="Proteomes" id="UP000199305">
    <property type="component" value="Unassembled WGS sequence"/>
</dbReference>
<sequence length="169" mass="17845">MYRNLKTVILGTLAAVTLAACSGEKAGAEDLSVSAPAAVTLTTFKSATCGCCGKWVEHARHSGFEVTAKDVDDLNAVKAGHAIAPRHQSCHTSVSPEGYVFEGHIPAKYIRQFLQNPPAGARGLAVPAMPLGSPGMEVGDRFTPYDIVLLHEDGSESVYARVNDAAQQH</sequence>
<evidence type="ECO:0000256" key="1">
    <source>
        <dbReference type="SAM" id="SignalP"/>
    </source>
</evidence>
<organism evidence="2 3">
    <name type="scientific">Microbulbifer yueqingensis</name>
    <dbReference type="NCBI Taxonomy" id="658219"/>
    <lineage>
        <taxon>Bacteria</taxon>
        <taxon>Pseudomonadati</taxon>
        <taxon>Pseudomonadota</taxon>
        <taxon>Gammaproteobacteria</taxon>
        <taxon>Cellvibrionales</taxon>
        <taxon>Microbulbiferaceae</taxon>
        <taxon>Microbulbifer</taxon>
    </lineage>
</organism>
<gene>
    <name evidence="2" type="ORF">SAMN05216212_1327</name>
</gene>
<proteinExistence type="predicted"/>
<feature type="signal peptide" evidence="1">
    <location>
        <begin position="1"/>
        <end position="22"/>
    </location>
</feature>
<dbReference type="STRING" id="658219.SAMN05216212_1327"/>